<accession>A0A976FQ23</accession>
<organism evidence="2 3">
    <name type="scientific">Bremia lactucae</name>
    <name type="common">Lettuce downy mildew</name>
    <dbReference type="NCBI Taxonomy" id="4779"/>
    <lineage>
        <taxon>Eukaryota</taxon>
        <taxon>Sar</taxon>
        <taxon>Stramenopiles</taxon>
        <taxon>Oomycota</taxon>
        <taxon>Peronosporomycetes</taxon>
        <taxon>Peronosporales</taxon>
        <taxon>Peronosporaceae</taxon>
        <taxon>Bremia</taxon>
    </lineage>
</organism>
<reference evidence="2 3" key="1">
    <citation type="journal article" date="2021" name="Genome Biol.">
        <title>AFLAP: assembly-free linkage analysis pipeline using k-mers from genome sequencing data.</title>
        <authorList>
            <person name="Fletcher K."/>
            <person name="Zhang L."/>
            <person name="Gil J."/>
            <person name="Han R."/>
            <person name="Cavanaugh K."/>
            <person name="Michelmore R."/>
        </authorList>
    </citation>
    <scope>NUCLEOTIDE SEQUENCE [LARGE SCALE GENOMIC DNA]</scope>
    <source>
        <strain evidence="2 3">SF5</strain>
    </source>
</reference>
<feature type="region of interest" description="Disordered" evidence="1">
    <location>
        <begin position="85"/>
        <end position="108"/>
    </location>
</feature>
<dbReference type="EMBL" id="SHOA02000001">
    <property type="protein sequence ID" value="TDH70848.1"/>
    <property type="molecule type" value="Genomic_DNA"/>
</dbReference>
<sequence>MEEQIYRFILGDVSLDKESLLKLALSLRLHQMHRQLLVDGMRLEDLYDVNFIERTIDTPNLEQDSVFVSCVHCKQQTGSRRMVTFKKRQDAARETERKQQKTPSKPQIYNAAANRVKIHVGNFSSPQCYLASMNLCSITIL</sequence>
<dbReference type="RefSeq" id="XP_067820347.1">
    <property type="nucleotide sequence ID" value="XM_067959328.1"/>
</dbReference>
<dbReference type="KEGG" id="blac:94344999"/>
<evidence type="ECO:0000313" key="3">
    <source>
        <dbReference type="Proteomes" id="UP000294530"/>
    </source>
</evidence>
<gene>
    <name evidence="2" type="ORF">CCR75_001224</name>
</gene>
<dbReference type="GeneID" id="94344999"/>
<name>A0A976FQ23_BRELC</name>
<keyword evidence="3" id="KW-1185">Reference proteome</keyword>
<protein>
    <submittedName>
        <fullName evidence="2">Uncharacterized protein</fullName>
    </submittedName>
</protein>
<dbReference type="AlphaFoldDB" id="A0A976FQ23"/>
<proteinExistence type="predicted"/>
<evidence type="ECO:0000256" key="1">
    <source>
        <dbReference type="SAM" id="MobiDB-lite"/>
    </source>
</evidence>
<dbReference type="OrthoDB" id="28230at2759"/>
<comment type="caution">
    <text evidence="2">The sequence shown here is derived from an EMBL/GenBank/DDBJ whole genome shotgun (WGS) entry which is preliminary data.</text>
</comment>
<feature type="compositionally biased region" description="Basic and acidic residues" evidence="1">
    <location>
        <begin position="87"/>
        <end position="99"/>
    </location>
</feature>
<dbReference type="Proteomes" id="UP000294530">
    <property type="component" value="Unassembled WGS sequence"/>
</dbReference>
<evidence type="ECO:0000313" key="2">
    <source>
        <dbReference type="EMBL" id="TDH70848.1"/>
    </source>
</evidence>